<dbReference type="Proteomes" id="UP000799754">
    <property type="component" value="Unassembled WGS sequence"/>
</dbReference>
<keyword evidence="2" id="KW-1185">Reference proteome</keyword>
<comment type="caution">
    <text evidence="1">The sequence shown here is derived from an EMBL/GenBank/DDBJ whole genome shotgun (WGS) entry which is preliminary data.</text>
</comment>
<accession>A0ACB6SEQ4</accession>
<dbReference type="EMBL" id="MU006702">
    <property type="protein sequence ID" value="KAF2632790.1"/>
    <property type="molecule type" value="Genomic_DNA"/>
</dbReference>
<protein>
    <submittedName>
        <fullName evidence="1">Uncharacterized protein</fullName>
    </submittedName>
</protein>
<gene>
    <name evidence="1" type="ORF">BU25DRAFT_82653</name>
</gene>
<sequence>MSSESSSLSISVVHQLTRRLKQKSCIHSKQRLTLICSTSQGGASVALTGNSVCAKFVKRLDFVGTSTFALRDGHGPATSEDVLQDVGLPVGIEHILSNLDLSPTLEEISVQFALREDSKFGPKRLHKRLPQDHNSEKENGTTLEFSGVRGFHGDR</sequence>
<name>A0ACB6SEQ4_9PLEO</name>
<reference evidence="1" key="1">
    <citation type="journal article" date="2020" name="Stud. Mycol.">
        <title>101 Dothideomycetes genomes: a test case for predicting lifestyles and emergence of pathogens.</title>
        <authorList>
            <person name="Haridas S."/>
            <person name="Albert R."/>
            <person name="Binder M."/>
            <person name="Bloem J."/>
            <person name="Labutti K."/>
            <person name="Salamov A."/>
            <person name="Andreopoulos B."/>
            <person name="Baker S."/>
            <person name="Barry K."/>
            <person name="Bills G."/>
            <person name="Bluhm B."/>
            <person name="Cannon C."/>
            <person name="Castanera R."/>
            <person name="Culley D."/>
            <person name="Daum C."/>
            <person name="Ezra D."/>
            <person name="Gonzalez J."/>
            <person name="Henrissat B."/>
            <person name="Kuo A."/>
            <person name="Liang C."/>
            <person name="Lipzen A."/>
            <person name="Lutzoni F."/>
            <person name="Magnuson J."/>
            <person name="Mondo S."/>
            <person name="Nolan M."/>
            <person name="Ohm R."/>
            <person name="Pangilinan J."/>
            <person name="Park H.-J."/>
            <person name="Ramirez L."/>
            <person name="Alfaro M."/>
            <person name="Sun H."/>
            <person name="Tritt A."/>
            <person name="Yoshinaga Y."/>
            <person name="Zwiers L.-H."/>
            <person name="Turgeon B."/>
            <person name="Goodwin S."/>
            <person name="Spatafora J."/>
            <person name="Crous P."/>
            <person name="Grigoriev I."/>
        </authorList>
    </citation>
    <scope>NUCLEOTIDE SEQUENCE</scope>
    <source>
        <strain evidence="1">CBS 525.71</strain>
    </source>
</reference>
<evidence type="ECO:0000313" key="1">
    <source>
        <dbReference type="EMBL" id="KAF2632790.1"/>
    </source>
</evidence>
<evidence type="ECO:0000313" key="2">
    <source>
        <dbReference type="Proteomes" id="UP000799754"/>
    </source>
</evidence>
<proteinExistence type="predicted"/>
<organism evidence="1 2">
    <name type="scientific">Macroventuria anomochaeta</name>
    <dbReference type="NCBI Taxonomy" id="301207"/>
    <lineage>
        <taxon>Eukaryota</taxon>
        <taxon>Fungi</taxon>
        <taxon>Dikarya</taxon>
        <taxon>Ascomycota</taxon>
        <taxon>Pezizomycotina</taxon>
        <taxon>Dothideomycetes</taxon>
        <taxon>Pleosporomycetidae</taxon>
        <taxon>Pleosporales</taxon>
        <taxon>Pleosporineae</taxon>
        <taxon>Didymellaceae</taxon>
        <taxon>Macroventuria</taxon>
    </lineage>
</organism>